<dbReference type="InterPro" id="IPR012337">
    <property type="entry name" value="RNaseH-like_sf"/>
</dbReference>
<evidence type="ECO:0000313" key="6">
    <source>
        <dbReference type="EMBL" id="CAG8751117.1"/>
    </source>
</evidence>
<comment type="subcellular location">
    <subcellularLocation>
        <location evidence="1">Nucleus</location>
    </subcellularLocation>
</comment>
<evidence type="ECO:0000256" key="1">
    <source>
        <dbReference type="ARBA" id="ARBA00004123"/>
    </source>
</evidence>
<dbReference type="Proteomes" id="UP000789901">
    <property type="component" value="Unassembled WGS sequence"/>
</dbReference>
<evidence type="ECO:0000256" key="3">
    <source>
        <dbReference type="ARBA" id="ARBA00022771"/>
    </source>
</evidence>
<sequence>MVCNIEMVNGKAYDIKVKTAKPHNTTEQAIHDKAITEVIVVQNLLLSFTEEKMFKRFTKIIAYSHKGYLGITATWINENFELNNAVLVVTFLRYPYIADAIAKCIEDVLEYWNLKTKVFLITSNSRANMKSACNKLGVKWNKENIFLRAQSDVVTRWNSTYNAWVRMLELKPYIEILASSLTVQSERDAIEDGKQLKSIMITENEWTAVAGIINILKPFSDITNYISGSSYLTMSIIYPTISTLRNALLKEYVDEDISIYDTNEIDLNTDDISVFDLEEVSDEDEEFEQIRSPAAITNLVECIKNIMSELFERYYKFDDDKILFLAMAIDPRCKNFEYEGAILKGQDYLKLEYDQIISDEGLGSSSSKAALDLSGSFISTVFMAVQQNATHKNENQFGALRSNSLRSFAAL</sequence>
<evidence type="ECO:0000256" key="5">
    <source>
        <dbReference type="ARBA" id="ARBA00023242"/>
    </source>
</evidence>
<keyword evidence="3" id="KW-0863">Zinc-finger</keyword>
<organism evidence="6 7">
    <name type="scientific">Gigaspora margarita</name>
    <dbReference type="NCBI Taxonomy" id="4874"/>
    <lineage>
        <taxon>Eukaryota</taxon>
        <taxon>Fungi</taxon>
        <taxon>Fungi incertae sedis</taxon>
        <taxon>Mucoromycota</taxon>
        <taxon>Glomeromycotina</taxon>
        <taxon>Glomeromycetes</taxon>
        <taxon>Diversisporales</taxon>
        <taxon>Gigasporaceae</taxon>
        <taxon>Gigaspora</taxon>
    </lineage>
</organism>
<evidence type="ECO:0000256" key="4">
    <source>
        <dbReference type="ARBA" id="ARBA00022833"/>
    </source>
</evidence>
<gene>
    <name evidence="6" type="ORF">GMARGA_LOCUS16402</name>
</gene>
<dbReference type="SUPFAM" id="SSF53098">
    <property type="entry name" value="Ribonuclease H-like"/>
    <property type="match status" value="1"/>
</dbReference>
<name>A0ABN7VAJ7_GIGMA</name>
<dbReference type="PANTHER" id="PTHR46481:SF10">
    <property type="entry name" value="ZINC FINGER BED DOMAIN-CONTAINING PROTEIN 39"/>
    <property type="match status" value="1"/>
</dbReference>
<dbReference type="EMBL" id="CAJVQB010011873">
    <property type="protein sequence ID" value="CAG8751117.1"/>
    <property type="molecule type" value="Genomic_DNA"/>
</dbReference>
<keyword evidence="4" id="KW-0862">Zinc</keyword>
<keyword evidence="2" id="KW-0479">Metal-binding</keyword>
<evidence type="ECO:0000256" key="2">
    <source>
        <dbReference type="ARBA" id="ARBA00022723"/>
    </source>
</evidence>
<protein>
    <submittedName>
        <fullName evidence="6">31429_t:CDS:1</fullName>
    </submittedName>
</protein>
<evidence type="ECO:0000313" key="7">
    <source>
        <dbReference type="Proteomes" id="UP000789901"/>
    </source>
</evidence>
<accession>A0ABN7VAJ7</accession>
<keyword evidence="5" id="KW-0539">Nucleus</keyword>
<comment type="caution">
    <text evidence="6">The sequence shown here is derived from an EMBL/GenBank/DDBJ whole genome shotgun (WGS) entry which is preliminary data.</text>
</comment>
<proteinExistence type="predicted"/>
<keyword evidence="7" id="KW-1185">Reference proteome</keyword>
<reference evidence="6 7" key="1">
    <citation type="submission" date="2021-06" db="EMBL/GenBank/DDBJ databases">
        <authorList>
            <person name="Kallberg Y."/>
            <person name="Tangrot J."/>
            <person name="Rosling A."/>
        </authorList>
    </citation>
    <scope>NUCLEOTIDE SEQUENCE [LARGE SCALE GENOMIC DNA]</scope>
    <source>
        <strain evidence="6 7">120-4 pot B 10/14</strain>
    </source>
</reference>
<dbReference type="PANTHER" id="PTHR46481">
    <property type="entry name" value="ZINC FINGER BED DOMAIN-CONTAINING PROTEIN 4"/>
    <property type="match status" value="1"/>
</dbReference>
<dbReference type="InterPro" id="IPR052035">
    <property type="entry name" value="ZnF_BED_domain_contain"/>
</dbReference>